<dbReference type="PROSITE" id="PS50943">
    <property type="entry name" value="HTH_CROC1"/>
    <property type="match status" value="1"/>
</dbReference>
<dbReference type="KEGG" id="dmp:FAK_15220"/>
<dbReference type="InterPro" id="IPR001387">
    <property type="entry name" value="Cro/C1-type_HTH"/>
</dbReference>
<proteinExistence type="predicted"/>
<dbReference type="Proteomes" id="UP001366166">
    <property type="component" value="Chromosome"/>
</dbReference>
<evidence type="ECO:0000313" key="3">
    <source>
        <dbReference type="Proteomes" id="UP001366166"/>
    </source>
</evidence>
<evidence type="ECO:0000313" key="2">
    <source>
        <dbReference type="EMBL" id="BEQ14456.1"/>
    </source>
</evidence>
<name>A0AAU9EKE2_9BACT</name>
<dbReference type="SMART" id="SM00530">
    <property type="entry name" value="HTH_XRE"/>
    <property type="match status" value="1"/>
</dbReference>
<protein>
    <recommendedName>
        <fullName evidence="1">HTH cro/C1-type domain-containing protein</fullName>
    </recommendedName>
</protein>
<dbReference type="SUPFAM" id="SSF47413">
    <property type="entry name" value="lambda repressor-like DNA-binding domains"/>
    <property type="match status" value="1"/>
</dbReference>
<dbReference type="AlphaFoldDB" id="A0AAU9EKE2"/>
<dbReference type="Pfam" id="PF13560">
    <property type="entry name" value="HTH_31"/>
    <property type="match status" value="1"/>
</dbReference>
<dbReference type="RefSeq" id="WP_338606162.1">
    <property type="nucleotide sequence ID" value="NZ_AP028679.1"/>
</dbReference>
<dbReference type="Gene3D" id="1.10.260.40">
    <property type="entry name" value="lambda repressor-like DNA-binding domains"/>
    <property type="match status" value="1"/>
</dbReference>
<sequence length="138" mass="15527">MRDSHTLIAAWVGRRLKQLRGERTQQEFADLLGLSQAQYNRYETGKRLAHDKVLEQVAQVCGLSPEQVIWGDELPAEAGSRLEAAREFAALLDLLDDAAKEDIFVFLKHKAEELARQRRAEARQALKALEGFAKKALG</sequence>
<evidence type="ECO:0000259" key="1">
    <source>
        <dbReference type="PROSITE" id="PS50943"/>
    </source>
</evidence>
<dbReference type="CDD" id="cd00093">
    <property type="entry name" value="HTH_XRE"/>
    <property type="match status" value="1"/>
</dbReference>
<dbReference type="GO" id="GO:0003677">
    <property type="term" value="F:DNA binding"/>
    <property type="evidence" value="ECO:0007669"/>
    <property type="project" value="InterPro"/>
</dbReference>
<reference evidence="3" key="1">
    <citation type="journal article" date="2023" name="Arch. Microbiol.">
        <title>Desulfoferula mesophilus gen. nov. sp. nov., a mesophilic sulfate-reducing bacterium isolated from a brackish lake sediment.</title>
        <authorList>
            <person name="Watanabe T."/>
            <person name="Yabe T."/>
            <person name="Tsuji J.M."/>
            <person name="Fukui M."/>
        </authorList>
    </citation>
    <scope>NUCLEOTIDE SEQUENCE [LARGE SCALE GENOMIC DNA]</scope>
    <source>
        <strain evidence="3">12FAK</strain>
    </source>
</reference>
<keyword evidence="3" id="KW-1185">Reference proteome</keyword>
<accession>A0AAU9EKE2</accession>
<dbReference type="EMBL" id="AP028679">
    <property type="protein sequence ID" value="BEQ14456.1"/>
    <property type="molecule type" value="Genomic_DNA"/>
</dbReference>
<organism evidence="2 3">
    <name type="scientific">Desulfoferula mesophila</name>
    <dbReference type="NCBI Taxonomy" id="3058419"/>
    <lineage>
        <taxon>Bacteria</taxon>
        <taxon>Pseudomonadati</taxon>
        <taxon>Thermodesulfobacteriota</taxon>
        <taxon>Desulfarculia</taxon>
        <taxon>Desulfarculales</taxon>
        <taxon>Desulfarculaceae</taxon>
        <taxon>Desulfoferula</taxon>
    </lineage>
</organism>
<feature type="domain" description="HTH cro/C1-type" evidence="1">
    <location>
        <begin position="16"/>
        <end position="68"/>
    </location>
</feature>
<gene>
    <name evidence="2" type="ORF">FAK_15220</name>
</gene>
<dbReference type="InterPro" id="IPR010982">
    <property type="entry name" value="Lambda_DNA-bd_dom_sf"/>
</dbReference>